<keyword evidence="3" id="KW-1185">Reference proteome</keyword>
<protein>
    <submittedName>
        <fullName evidence="2">Putative glycoprotein/receptor</fullName>
    </submittedName>
</protein>
<dbReference type="KEGG" id="cbw:RR42_s2405"/>
<dbReference type="Proteomes" id="UP000031843">
    <property type="component" value="Chromosome secondary"/>
</dbReference>
<evidence type="ECO:0000313" key="3">
    <source>
        <dbReference type="Proteomes" id="UP000031843"/>
    </source>
</evidence>
<dbReference type="OrthoDB" id="8565817at2"/>
<dbReference type="AlphaFoldDB" id="A0A0C4YE53"/>
<name>A0A0C4YE53_9BURK</name>
<dbReference type="RefSeq" id="WP_043355982.1">
    <property type="nucleotide sequence ID" value="NZ_CP010537.1"/>
</dbReference>
<reference evidence="2 3" key="1">
    <citation type="journal article" date="2015" name="Genome Announc.">
        <title>Complete Genome Sequence of Cupriavidus basilensis 4G11, Isolated from the Oak Ridge Field Research Center Site.</title>
        <authorList>
            <person name="Ray J."/>
            <person name="Waters R.J."/>
            <person name="Skerker J.M."/>
            <person name="Kuehl J.V."/>
            <person name="Price M.N."/>
            <person name="Huang J."/>
            <person name="Chakraborty R."/>
            <person name="Arkin A.P."/>
            <person name="Deutschbauer A."/>
        </authorList>
    </citation>
    <scope>NUCLEOTIDE SEQUENCE [LARGE SCALE GENOMIC DNA]</scope>
    <source>
        <strain evidence="2">4G11</strain>
    </source>
</reference>
<dbReference type="EMBL" id="CP010537">
    <property type="protein sequence ID" value="AJG23987.1"/>
    <property type="molecule type" value="Genomic_DNA"/>
</dbReference>
<dbReference type="STRING" id="68895.RR42_s2405"/>
<organism evidence="2 3">
    <name type="scientific">Cupriavidus basilensis</name>
    <dbReference type="NCBI Taxonomy" id="68895"/>
    <lineage>
        <taxon>Bacteria</taxon>
        <taxon>Pseudomonadati</taxon>
        <taxon>Pseudomonadota</taxon>
        <taxon>Betaproteobacteria</taxon>
        <taxon>Burkholderiales</taxon>
        <taxon>Burkholderiaceae</taxon>
        <taxon>Cupriavidus</taxon>
    </lineage>
</organism>
<keyword evidence="1" id="KW-0732">Signal</keyword>
<dbReference type="InterPro" id="IPR019637">
    <property type="entry name" value="DUF2501"/>
</dbReference>
<feature type="chain" id="PRO_5002173803" evidence="1">
    <location>
        <begin position="27"/>
        <end position="158"/>
    </location>
</feature>
<sequence length="158" mass="15534">MNARPCRTTAVKILFAALLPVAAAHAQLGDLLKGATQGGTESSSGGLSGLGSSLGGMSGMPSLQSLSSGSTGNVAGILEYCVKNNYLGGASGAAKVKDKLLGKIGGDAPTSDAGYTSGAKGILSSSDGKQFDLSGGGLKDQVTKQVCDKILAQGKSLL</sequence>
<dbReference type="Pfam" id="PF10696">
    <property type="entry name" value="DUF2501"/>
    <property type="match status" value="1"/>
</dbReference>
<keyword evidence="2" id="KW-0675">Receptor</keyword>
<feature type="signal peptide" evidence="1">
    <location>
        <begin position="1"/>
        <end position="26"/>
    </location>
</feature>
<dbReference type="NCBIfam" id="NF008665">
    <property type="entry name" value="PRK11667.1-3"/>
    <property type="match status" value="1"/>
</dbReference>
<evidence type="ECO:0000313" key="2">
    <source>
        <dbReference type="EMBL" id="AJG23987.1"/>
    </source>
</evidence>
<proteinExistence type="predicted"/>
<accession>A0A0C4YE53</accession>
<gene>
    <name evidence="2" type="ORF">RR42_s2405</name>
</gene>
<evidence type="ECO:0000256" key="1">
    <source>
        <dbReference type="SAM" id="SignalP"/>
    </source>
</evidence>